<dbReference type="PANTHER" id="PTHR42923">
    <property type="entry name" value="PROTOPORPHYRINOGEN OXIDASE"/>
    <property type="match status" value="1"/>
</dbReference>
<dbReference type="InterPro" id="IPR050464">
    <property type="entry name" value="Zeta_carotene_desat/Oxidored"/>
</dbReference>
<dbReference type="InterPro" id="IPR002937">
    <property type="entry name" value="Amino_oxidase"/>
</dbReference>
<dbReference type="Gene3D" id="3.90.660.20">
    <property type="entry name" value="Protoporphyrinogen oxidase, mitochondrial, domain 2"/>
    <property type="match status" value="1"/>
</dbReference>
<dbReference type="Pfam" id="PF01593">
    <property type="entry name" value="Amino_oxidase"/>
    <property type="match status" value="1"/>
</dbReference>
<evidence type="ECO:0000259" key="1">
    <source>
        <dbReference type="Pfam" id="PF01593"/>
    </source>
</evidence>
<organism evidence="2 3">
    <name type="scientific">Microbacterium hatanonis</name>
    <dbReference type="NCBI Taxonomy" id="404366"/>
    <lineage>
        <taxon>Bacteria</taxon>
        <taxon>Bacillati</taxon>
        <taxon>Actinomycetota</taxon>
        <taxon>Actinomycetes</taxon>
        <taxon>Micrococcales</taxon>
        <taxon>Microbacteriaceae</taxon>
        <taxon>Microbacterium</taxon>
    </lineage>
</organism>
<dbReference type="RefSeq" id="WP_147895083.1">
    <property type="nucleotide sequence ID" value="NZ_BAAANR010000001.1"/>
</dbReference>
<dbReference type="Gene3D" id="3.50.50.60">
    <property type="entry name" value="FAD/NAD(P)-binding domain"/>
    <property type="match status" value="1"/>
</dbReference>
<gene>
    <name evidence="2" type="ORF">FVP77_13440</name>
</gene>
<dbReference type="SUPFAM" id="SSF51905">
    <property type="entry name" value="FAD/NAD(P)-binding domain"/>
    <property type="match status" value="1"/>
</dbReference>
<dbReference type="GO" id="GO:0016491">
    <property type="term" value="F:oxidoreductase activity"/>
    <property type="evidence" value="ECO:0007669"/>
    <property type="project" value="InterPro"/>
</dbReference>
<comment type="caution">
    <text evidence="2">The sequence shown here is derived from an EMBL/GenBank/DDBJ whole genome shotgun (WGS) entry which is preliminary data.</text>
</comment>
<protein>
    <submittedName>
        <fullName evidence="2">NAD(P)-binding protein</fullName>
    </submittedName>
</protein>
<keyword evidence="3" id="KW-1185">Reference proteome</keyword>
<dbReference type="InterPro" id="IPR036188">
    <property type="entry name" value="FAD/NAD-bd_sf"/>
</dbReference>
<dbReference type="EMBL" id="VRSV01000002">
    <property type="protein sequence ID" value="TXK09882.1"/>
    <property type="molecule type" value="Genomic_DNA"/>
</dbReference>
<dbReference type="Proteomes" id="UP000321034">
    <property type="component" value="Unassembled WGS sequence"/>
</dbReference>
<evidence type="ECO:0000313" key="3">
    <source>
        <dbReference type="Proteomes" id="UP000321034"/>
    </source>
</evidence>
<dbReference type="PANTHER" id="PTHR42923:SF3">
    <property type="entry name" value="PROTOPORPHYRINOGEN OXIDASE"/>
    <property type="match status" value="1"/>
</dbReference>
<dbReference type="Gene3D" id="1.10.3110.10">
    <property type="entry name" value="protoporphyrinogen ix oxidase, domain 3"/>
    <property type="match status" value="1"/>
</dbReference>
<sequence length="490" mass="49912">MTEPLDRLAAHAAESHAVVVGGGMAGLAAALEFAKVGLRVTVLEAGDRLGGVLRSAEVGGFTLDVGAESYATRGGTVRALVDELGLGDAVTTPNPAGAWVAGLPGGLAAPLPRGGVLGIPANPWSPEVRRIIGRRGVWRAFVDRIRPPLTIGHERSLGTLVRSRMGERVLDRLVAPVTGGVYSARPDDIDVDIAAPGLNAALTRTGSLSGAVADLTAGRTAAPGSAVEGIVGGMGRLVDALVSRLADLDVELRTGADVAELRRGAAEPGDGAEGWSVVLSDGTVLAAGAVLVALPEAAARRVLAPHVPDLDPEAGESPVVEVVTLVVDAPDLDRHPRGSGVLVVPGARAAKALTHSTAKWSWLAEQADPGVHVVRVSFGAQGEEPATAGLDDTDAARLALAEASALLGVPLQPAHLRAARRERYTQSQPGAFIGRAERTGEARDAIRAVAGIGAAGAWLSGTGLAQVVPDAQHEADRLRSALLWSGGTPL</sequence>
<evidence type="ECO:0000313" key="2">
    <source>
        <dbReference type="EMBL" id="TXK09882.1"/>
    </source>
</evidence>
<reference evidence="2 3" key="1">
    <citation type="submission" date="2019-08" db="EMBL/GenBank/DDBJ databases">
        <authorList>
            <person name="Dong K."/>
        </authorList>
    </citation>
    <scope>NUCLEOTIDE SEQUENCE [LARGE SCALE GENOMIC DNA]</scope>
    <source>
        <strain evidence="2 3">JCM14558</strain>
    </source>
</reference>
<dbReference type="AlphaFoldDB" id="A0A5C8HXA4"/>
<accession>A0A5C8HXA4</accession>
<proteinExistence type="predicted"/>
<dbReference type="SUPFAM" id="SSF54373">
    <property type="entry name" value="FAD-linked reductases, C-terminal domain"/>
    <property type="match status" value="1"/>
</dbReference>
<dbReference type="OrthoDB" id="3450553at2"/>
<feature type="domain" description="Amine oxidase" evidence="1">
    <location>
        <begin position="24"/>
        <end position="416"/>
    </location>
</feature>
<name>A0A5C8HXA4_9MICO</name>